<evidence type="ECO:0000256" key="1">
    <source>
        <dbReference type="ARBA" id="ARBA00010617"/>
    </source>
</evidence>
<accession>A0ABY9V8I6</accession>
<evidence type="ECO:0000313" key="4">
    <source>
        <dbReference type="Proteomes" id="UP001305606"/>
    </source>
</evidence>
<dbReference type="Gene3D" id="1.10.630.10">
    <property type="entry name" value="Cytochrome P450"/>
    <property type="match status" value="1"/>
</dbReference>
<dbReference type="Proteomes" id="UP001305606">
    <property type="component" value="Chromosome"/>
</dbReference>
<keyword evidence="2" id="KW-0408">Iron</keyword>
<evidence type="ECO:0000313" key="3">
    <source>
        <dbReference type="EMBL" id="WNF01226.1"/>
    </source>
</evidence>
<dbReference type="InterPro" id="IPR036396">
    <property type="entry name" value="Cyt_P450_sf"/>
</dbReference>
<keyword evidence="2" id="KW-0503">Monooxygenase</keyword>
<dbReference type="EMBL" id="CP117522">
    <property type="protein sequence ID" value="WNF01226.1"/>
    <property type="molecule type" value="Genomic_DNA"/>
</dbReference>
<keyword evidence="2" id="KW-0349">Heme</keyword>
<keyword evidence="2" id="KW-0479">Metal-binding</keyword>
<dbReference type="RefSeq" id="WP_311039548.1">
    <property type="nucleotide sequence ID" value="NZ_CP117522.1"/>
</dbReference>
<name>A0ABY9V8I6_9ACTN</name>
<dbReference type="InterPro" id="IPR002397">
    <property type="entry name" value="Cyt_P450_B"/>
</dbReference>
<dbReference type="InterPro" id="IPR001128">
    <property type="entry name" value="Cyt_P450"/>
</dbReference>
<dbReference type="PANTHER" id="PTHR46696:SF6">
    <property type="entry name" value="P450, PUTATIVE (EUROFUNG)-RELATED"/>
    <property type="match status" value="1"/>
</dbReference>
<sequence length="406" mass="44178">MTTHPPLPQAPERQLPFDPPPEYAALRASGEVVRVSTPAGFDAWLVSDYAGVREVLGDGRRFSARPGSTAHVMPGFDPESPVDDLFTRMDGPEHIRIRRNFAPQLSHPRRLAELKPLVQETVDDAVDGLKGAAQPHDLHVNYSRLISTTVIAELIGVPQESRHLFYDTAKALFDPTGKATEELGPALLPLYVYMQELVAARRAEPGDDVVSRLIAFNAQAERPLSDHELIMMNGALFIFGFDVISSRLSGGLLMLLSDRSRWERLCADPDLAPTAAEEVVRFLGSPTGLLRQATEDTTVHGQPISAGDYVVLAVQSANRDTALLPDGDVFDMARKPGPHLGFGHGAHACVAQQIARVQLTAALRGLATRVPSLRLVKPLSEIECRDDSTARGPAEVPAAWDEVLPR</sequence>
<keyword evidence="4" id="KW-1185">Reference proteome</keyword>
<dbReference type="Pfam" id="PF00067">
    <property type="entry name" value="p450"/>
    <property type="match status" value="1"/>
</dbReference>
<gene>
    <name evidence="3" type="ORF">PS467_40735</name>
</gene>
<dbReference type="PRINTS" id="PR00359">
    <property type="entry name" value="BP450"/>
</dbReference>
<dbReference type="InterPro" id="IPR017972">
    <property type="entry name" value="Cyt_P450_CS"/>
</dbReference>
<dbReference type="PROSITE" id="PS00086">
    <property type="entry name" value="CYTOCHROME_P450"/>
    <property type="match status" value="1"/>
</dbReference>
<evidence type="ECO:0000256" key="2">
    <source>
        <dbReference type="RuleBase" id="RU000461"/>
    </source>
</evidence>
<proteinExistence type="inferred from homology"/>
<organism evidence="3 4">
    <name type="scientific">Streptomyces luomodiensis</name>
    <dbReference type="NCBI Taxonomy" id="3026192"/>
    <lineage>
        <taxon>Bacteria</taxon>
        <taxon>Bacillati</taxon>
        <taxon>Actinomycetota</taxon>
        <taxon>Actinomycetes</taxon>
        <taxon>Kitasatosporales</taxon>
        <taxon>Streptomycetaceae</taxon>
        <taxon>Streptomyces</taxon>
    </lineage>
</organism>
<comment type="similarity">
    <text evidence="1 2">Belongs to the cytochrome P450 family.</text>
</comment>
<reference evidence="3 4" key="1">
    <citation type="submission" date="2023-02" db="EMBL/GenBank/DDBJ databases">
        <title>Streptomyces sp. SCA4-21 with antifungal activity against Fusarium oxysporum f. sp. cubense, Streptomyces sp. SCA2-17 with antifungal activity against Fusarium oxysporum f. sp. cubense.</title>
        <authorList>
            <person name="Qi D."/>
        </authorList>
    </citation>
    <scope>NUCLEOTIDE SEQUENCE [LARGE SCALE GENOMIC DNA]</scope>
    <source>
        <strain evidence="3 4">SCA4-21</strain>
    </source>
</reference>
<dbReference type="SUPFAM" id="SSF48264">
    <property type="entry name" value="Cytochrome P450"/>
    <property type="match status" value="1"/>
</dbReference>
<keyword evidence="2" id="KW-0560">Oxidoreductase</keyword>
<protein>
    <submittedName>
        <fullName evidence="3">Cytochrome P450</fullName>
    </submittedName>
</protein>
<dbReference type="PANTHER" id="PTHR46696">
    <property type="entry name" value="P450, PUTATIVE (EUROFUNG)-RELATED"/>
    <property type="match status" value="1"/>
</dbReference>